<proteinExistence type="predicted"/>
<gene>
    <name evidence="2" type="ORF">EIY87_00215</name>
</gene>
<dbReference type="AlphaFoldDB" id="A0A3R9FEW5"/>
<dbReference type="OrthoDB" id="3629730at2"/>
<organism evidence="2 3">
    <name type="scientific">Amycolatopsis eburnea</name>
    <dbReference type="NCBI Taxonomy" id="2267691"/>
    <lineage>
        <taxon>Bacteria</taxon>
        <taxon>Bacillati</taxon>
        <taxon>Actinomycetota</taxon>
        <taxon>Actinomycetes</taxon>
        <taxon>Pseudonocardiales</taxon>
        <taxon>Pseudonocardiaceae</taxon>
        <taxon>Amycolatopsis</taxon>
    </lineage>
</organism>
<keyword evidence="1" id="KW-1133">Transmembrane helix</keyword>
<accession>A0A3R9FEW5</accession>
<keyword evidence="1" id="KW-0812">Transmembrane</keyword>
<evidence type="ECO:0000256" key="1">
    <source>
        <dbReference type="SAM" id="Phobius"/>
    </source>
</evidence>
<dbReference type="Proteomes" id="UP000267081">
    <property type="component" value="Unassembled WGS sequence"/>
</dbReference>
<dbReference type="EMBL" id="RSEC01000002">
    <property type="protein sequence ID" value="RSD26444.1"/>
    <property type="molecule type" value="Genomic_DNA"/>
</dbReference>
<keyword evidence="1" id="KW-0472">Membrane</keyword>
<dbReference type="RefSeq" id="WP_125305576.1">
    <property type="nucleotide sequence ID" value="NZ_RSEC01000002.1"/>
</dbReference>
<reference evidence="2 3" key="1">
    <citation type="submission" date="2018-12" db="EMBL/GenBank/DDBJ databases">
        <title>Amycolatopsis eburnea sp. nov. actinomycete associate with arbuscular mycorrhiza fungal spore.</title>
        <authorList>
            <person name="Lumyong S."/>
            <person name="Chaiya L."/>
        </authorList>
    </citation>
    <scope>NUCLEOTIDE SEQUENCE [LARGE SCALE GENOMIC DNA]</scope>
    <source>
        <strain evidence="2 3">GLM-1</strain>
    </source>
</reference>
<sequence length="76" mass="8255">MSAFDVLDKFGTAALLKFFAAVAMFVLLHVLRIPVYLLAKLLELGMVRIDKHLAGSVAAAPPTRPHNDFFASRTAA</sequence>
<feature type="transmembrane region" description="Helical" evidence="1">
    <location>
        <begin position="18"/>
        <end position="39"/>
    </location>
</feature>
<comment type="caution">
    <text evidence="2">The sequence shown here is derived from an EMBL/GenBank/DDBJ whole genome shotgun (WGS) entry which is preliminary data.</text>
</comment>
<name>A0A3R9FEW5_9PSEU</name>
<evidence type="ECO:0000313" key="2">
    <source>
        <dbReference type="EMBL" id="RSD26444.1"/>
    </source>
</evidence>
<protein>
    <submittedName>
        <fullName evidence="2">Uncharacterized protein</fullName>
    </submittedName>
</protein>
<keyword evidence="3" id="KW-1185">Reference proteome</keyword>
<evidence type="ECO:0000313" key="3">
    <source>
        <dbReference type="Proteomes" id="UP000267081"/>
    </source>
</evidence>